<dbReference type="EMBL" id="CM045766">
    <property type="protein sequence ID" value="KAI8004103.1"/>
    <property type="molecule type" value="Genomic_DNA"/>
</dbReference>
<name>A0ACC0GU38_9ERIC</name>
<proteinExistence type="predicted"/>
<accession>A0ACC0GU38</accession>
<keyword evidence="2" id="KW-1185">Reference proteome</keyword>
<gene>
    <name evidence="1" type="ORF">LOK49_LG08G00285</name>
</gene>
<protein>
    <submittedName>
        <fullName evidence="1">E3 ubiquitin-protein ligase RZFP34</fullName>
    </submittedName>
</protein>
<organism evidence="1 2">
    <name type="scientific">Camellia lanceoleosa</name>
    <dbReference type="NCBI Taxonomy" id="1840588"/>
    <lineage>
        <taxon>Eukaryota</taxon>
        <taxon>Viridiplantae</taxon>
        <taxon>Streptophyta</taxon>
        <taxon>Embryophyta</taxon>
        <taxon>Tracheophyta</taxon>
        <taxon>Spermatophyta</taxon>
        <taxon>Magnoliopsida</taxon>
        <taxon>eudicotyledons</taxon>
        <taxon>Gunneridae</taxon>
        <taxon>Pentapetalae</taxon>
        <taxon>asterids</taxon>
        <taxon>Ericales</taxon>
        <taxon>Theaceae</taxon>
        <taxon>Camellia</taxon>
    </lineage>
</organism>
<evidence type="ECO:0000313" key="2">
    <source>
        <dbReference type="Proteomes" id="UP001060215"/>
    </source>
</evidence>
<comment type="caution">
    <text evidence="1">The sequence shown here is derived from an EMBL/GenBank/DDBJ whole genome shotgun (WGS) entry which is preliminary data.</text>
</comment>
<dbReference type="Proteomes" id="UP001060215">
    <property type="component" value="Chromosome 9"/>
</dbReference>
<reference evidence="1 2" key="1">
    <citation type="journal article" date="2022" name="Plant J.">
        <title>Chromosome-level genome of Camellia lanceoleosa provides a valuable resource for understanding genome evolution and self-incompatibility.</title>
        <authorList>
            <person name="Gong W."/>
            <person name="Xiao S."/>
            <person name="Wang L."/>
            <person name="Liao Z."/>
            <person name="Chang Y."/>
            <person name="Mo W."/>
            <person name="Hu G."/>
            <person name="Li W."/>
            <person name="Zhao G."/>
            <person name="Zhu H."/>
            <person name="Hu X."/>
            <person name="Ji K."/>
            <person name="Xiang X."/>
            <person name="Song Q."/>
            <person name="Yuan D."/>
            <person name="Jin S."/>
            <person name="Zhang L."/>
        </authorList>
    </citation>
    <scope>NUCLEOTIDE SEQUENCE [LARGE SCALE GENOMIC DNA]</scope>
    <source>
        <strain evidence="1">SQ_2022a</strain>
    </source>
</reference>
<evidence type="ECO:0000313" key="1">
    <source>
        <dbReference type="EMBL" id="KAI8004103.1"/>
    </source>
</evidence>
<sequence>MNHQPSTEFEQINVRCSYYGGRCKIRAPCDKIFDCKQCHNESKGCVVIMFCLLHFLLDLTSFCSGVGSVGYEPATDPTVWGGGCTVCRERRNALACGMLTVGEVGWYFAKELCGLLGVFWSYPG</sequence>